<dbReference type="InterPro" id="IPR007487">
    <property type="entry name" value="ABC_transpt-TYRBP-like"/>
</dbReference>
<dbReference type="AlphaFoldDB" id="A0A2N5N2A6"/>
<dbReference type="PANTHER" id="PTHR35271">
    <property type="entry name" value="ABC TRANSPORTER, SUBSTRATE-BINDING LIPOPROTEIN-RELATED"/>
    <property type="match status" value="1"/>
</dbReference>
<dbReference type="EMBL" id="NFEZ01000004">
    <property type="protein sequence ID" value="PLT44468.1"/>
    <property type="molecule type" value="Genomic_DNA"/>
</dbReference>
<dbReference type="Gene3D" id="3.40.50.2300">
    <property type="match status" value="2"/>
</dbReference>
<dbReference type="SUPFAM" id="SSF53822">
    <property type="entry name" value="Periplasmic binding protein-like I"/>
    <property type="match status" value="1"/>
</dbReference>
<sequence length="375" mass="38977">MVLSFTFGKVIGEKMLVFSISYTKRGSEMNKRMLAAALVSLALVASGCGAKSSNEGGAASPSPTAAANADGKSYTIAISQIVEHPSLDATRQGFLDALKDAGIVEGDNLKVDFDSAQGDQSNNLSIAQKIAGSKADLALGIATPSAQALVENVTAIPVLFAAVTDPVASEIVPSLDKPGGNVTGASDTNPAAVVQLMDFIASDFPNVKSVGMVINEGESNAVIMADNAEQALAKHDIKLVKAPVTNTSEVKQAAESLIGKADALFIALDNMVVSGVDSIIEVANANKIPFFSSDRDTVEKGAFATVGFKYYDHGYQVGQMAAEVLKDGKNPGDMPVKMQEKLDLILNLKAAEAQGIAVTDAMKSQVKDPEANIIQ</sequence>
<dbReference type="InterPro" id="IPR028082">
    <property type="entry name" value="Peripla_BP_I"/>
</dbReference>
<proteinExistence type="predicted"/>
<evidence type="ECO:0000313" key="2">
    <source>
        <dbReference type="Proteomes" id="UP000234789"/>
    </source>
</evidence>
<dbReference type="Pfam" id="PF04392">
    <property type="entry name" value="ABC_sub_bind"/>
    <property type="match status" value="1"/>
</dbReference>
<comment type="caution">
    <text evidence="1">The sequence shown here is derived from an EMBL/GenBank/DDBJ whole genome shotgun (WGS) entry which is preliminary data.</text>
</comment>
<dbReference type="CDD" id="cd06325">
    <property type="entry name" value="PBP1_ABC_unchar_transporter"/>
    <property type="match status" value="1"/>
</dbReference>
<accession>A0A2N5N2A6</accession>
<reference evidence="1 2" key="1">
    <citation type="submission" date="2017-05" db="EMBL/GenBank/DDBJ databases">
        <title>Functional genome analysis of Paenibacillus pasadenensis strain R16: insights on endophytic life style and antifungal activity.</title>
        <authorList>
            <person name="Passera A."/>
            <person name="Marcolungo L."/>
            <person name="Casati P."/>
            <person name="Brasca M."/>
            <person name="Quaglino F."/>
            <person name="Delledonne M."/>
        </authorList>
    </citation>
    <scope>NUCLEOTIDE SEQUENCE [LARGE SCALE GENOMIC DNA]</scope>
    <source>
        <strain evidence="1 2">R16</strain>
    </source>
</reference>
<dbReference type="Proteomes" id="UP000234789">
    <property type="component" value="Unassembled WGS sequence"/>
</dbReference>
<dbReference type="PANTHER" id="PTHR35271:SF1">
    <property type="entry name" value="ABC TRANSPORTER, SUBSTRATE-BINDING LIPOPROTEIN"/>
    <property type="match status" value="1"/>
</dbReference>
<evidence type="ECO:0000313" key="1">
    <source>
        <dbReference type="EMBL" id="PLT44468.1"/>
    </source>
</evidence>
<organism evidence="1 2">
    <name type="scientific">Paenibacillus pasadenensis</name>
    <dbReference type="NCBI Taxonomy" id="217090"/>
    <lineage>
        <taxon>Bacteria</taxon>
        <taxon>Bacillati</taxon>
        <taxon>Bacillota</taxon>
        <taxon>Bacilli</taxon>
        <taxon>Bacillales</taxon>
        <taxon>Paenibacillaceae</taxon>
        <taxon>Paenibacillus</taxon>
    </lineage>
</organism>
<protein>
    <submittedName>
        <fullName evidence="1">ABC transporter substrate-binding protein</fullName>
    </submittedName>
</protein>
<gene>
    <name evidence="1" type="ORF">B8V81_2899</name>
</gene>
<keyword evidence="2" id="KW-1185">Reference proteome</keyword>
<name>A0A2N5N2A6_9BACL</name>